<dbReference type="InterPro" id="IPR013481">
    <property type="entry name" value="NarM"/>
</dbReference>
<name>A0AAE3UDW9_9BACT</name>
<reference evidence="1" key="1">
    <citation type="submission" date="2023-05" db="EMBL/GenBank/DDBJ databases">
        <authorList>
            <person name="Zhang X."/>
        </authorList>
    </citation>
    <scope>NUCLEOTIDE SEQUENCE</scope>
    <source>
        <strain evidence="1">BD1B2-1</strain>
    </source>
</reference>
<dbReference type="AlphaFoldDB" id="A0AAE3UDW9"/>
<gene>
    <name evidence="1" type="ORF">QNI22_08965</name>
</gene>
<dbReference type="RefSeq" id="WP_314510304.1">
    <property type="nucleotide sequence ID" value="NZ_JASJOU010000002.1"/>
</dbReference>
<proteinExistence type="predicted"/>
<accession>A0AAE3UDW9</accession>
<organism evidence="1 2">
    <name type="scientific">Xanthocytophaga agilis</name>
    <dbReference type="NCBI Taxonomy" id="3048010"/>
    <lineage>
        <taxon>Bacteria</taxon>
        <taxon>Pseudomonadati</taxon>
        <taxon>Bacteroidota</taxon>
        <taxon>Cytophagia</taxon>
        <taxon>Cytophagales</taxon>
        <taxon>Rhodocytophagaceae</taxon>
        <taxon>Xanthocytophaga</taxon>
    </lineage>
</organism>
<keyword evidence="2" id="KW-1185">Reference proteome</keyword>
<comment type="caution">
    <text evidence="1">The sequence shown here is derived from an EMBL/GenBank/DDBJ whole genome shotgun (WGS) entry which is preliminary data.</text>
</comment>
<dbReference type="EMBL" id="JASJOU010000002">
    <property type="protein sequence ID" value="MDJ1500776.1"/>
    <property type="molecule type" value="Genomic_DNA"/>
</dbReference>
<dbReference type="Proteomes" id="UP001232063">
    <property type="component" value="Unassembled WGS sequence"/>
</dbReference>
<protein>
    <submittedName>
        <fullName evidence="1">Nitrate reductase associated protein</fullName>
    </submittedName>
</protein>
<dbReference type="Pfam" id="PF09655">
    <property type="entry name" value="Nitr_red_assoc"/>
    <property type="match status" value="1"/>
</dbReference>
<sequence>MNDYFRFEADFIESMRCIPMGVRCKLDTCGIKLKLSEWNDFTKEERDQLFELPCFEENDIQAYREFLQKLVQKYTQSLPDDLAVDTHPAWLDSTQVPESLQEKVEALHTQISLEQWRALTPLQRFALIKLSKPSHESKNFPHALREFGFLS</sequence>
<dbReference type="NCBIfam" id="TIGR02664">
    <property type="entry name" value="nitr_red_assoc"/>
    <property type="match status" value="1"/>
</dbReference>
<evidence type="ECO:0000313" key="2">
    <source>
        <dbReference type="Proteomes" id="UP001232063"/>
    </source>
</evidence>
<evidence type="ECO:0000313" key="1">
    <source>
        <dbReference type="EMBL" id="MDJ1500776.1"/>
    </source>
</evidence>